<organism evidence="2">
    <name type="scientific">Mycobacterium xenopi 4042</name>
    <dbReference type="NCBI Taxonomy" id="1299334"/>
    <lineage>
        <taxon>Bacteria</taxon>
        <taxon>Bacillati</taxon>
        <taxon>Actinomycetota</taxon>
        <taxon>Actinomycetes</taxon>
        <taxon>Mycobacteriales</taxon>
        <taxon>Mycobacteriaceae</taxon>
        <taxon>Mycobacterium</taxon>
    </lineage>
</organism>
<dbReference type="Pfam" id="PF00144">
    <property type="entry name" value="Beta-lactamase"/>
    <property type="match status" value="1"/>
</dbReference>
<dbReference type="AlphaFoldDB" id="X7ZXL7"/>
<feature type="domain" description="Beta-lactamase-related" evidence="1">
    <location>
        <begin position="2"/>
        <end position="79"/>
    </location>
</feature>
<evidence type="ECO:0000259" key="1">
    <source>
        <dbReference type="Pfam" id="PF00144"/>
    </source>
</evidence>
<evidence type="ECO:0000313" key="2">
    <source>
        <dbReference type="EMBL" id="EUA23370.1"/>
    </source>
</evidence>
<dbReference type="EMBL" id="JAOB01000069">
    <property type="protein sequence ID" value="EUA23370.1"/>
    <property type="molecule type" value="Genomic_DNA"/>
</dbReference>
<name>X7ZXL7_MYCXE</name>
<comment type="caution">
    <text evidence="2">The sequence shown here is derived from an EMBL/GenBank/DDBJ whole genome shotgun (WGS) entry which is preliminary data.</text>
</comment>
<dbReference type="SUPFAM" id="SSF56601">
    <property type="entry name" value="beta-lactamase/transpeptidase-like"/>
    <property type="match status" value="1"/>
</dbReference>
<reference evidence="2" key="1">
    <citation type="submission" date="2014-01" db="EMBL/GenBank/DDBJ databases">
        <authorList>
            <person name="Brown-Elliot B."/>
            <person name="Wallace R."/>
            <person name="Lenaerts A."/>
            <person name="Ordway D."/>
            <person name="DeGroote M.A."/>
            <person name="Parker T."/>
            <person name="Sizemore C."/>
            <person name="Tallon L.J."/>
            <person name="Sadzewicz L.K."/>
            <person name="Sengamalay N."/>
            <person name="Fraser C.M."/>
            <person name="Hine E."/>
            <person name="Shefchek K.A."/>
            <person name="Das S.P."/>
            <person name="Tettelin H."/>
        </authorList>
    </citation>
    <scope>NUCLEOTIDE SEQUENCE [LARGE SCALE GENOMIC DNA]</scope>
    <source>
        <strain evidence="2">4042</strain>
    </source>
</reference>
<sequence length="81" mass="8524">MALAVGGVEYMSETFGDATPSTRYVLQSAGRPVVAGVLWKLISDGLLDITRTVASYIPEFGTNGKDVVTVEQVVTHVGGSH</sequence>
<dbReference type="InterPro" id="IPR001466">
    <property type="entry name" value="Beta-lactam-related"/>
</dbReference>
<gene>
    <name evidence="2" type="ORF">I553_5166</name>
</gene>
<proteinExistence type="predicted"/>
<dbReference type="PATRIC" id="fig|1299334.3.peg.7124"/>
<accession>X7ZXL7</accession>
<protein>
    <submittedName>
        <fullName evidence="2">Beta-lactamase family protein</fullName>
    </submittedName>
</protein>
<dbReference type="InterPro" id="IPR012338">
    <property type="entry name" value="Beta-lactam/transpept-like"/>
</dbReference>
<dbReference type="Gene3D" id="3.40.710.10">
    <property type="entry name" value="DD-peptidase/beta-lactamase superfamily"/>
    <property type="match status" value="1"/>
</dbReference>